<evidence type="ECO:0000313" key="3">
    <source>
        <dbReference type="Proteomes" id="UP000594034"/>
    </source>
</evidence>
<feature type="domain" description="Methyltransferase" evidence="1">
    <location>
        <begin position="125"/>
        <end position="228"/>
    </location>
</feature>
<dbReference type="Proteomes" id="UP000594034">
    <property type="component" value="Chromosome"/>
</dbReference>
<keyword evidence="2" id="KW-0489">Methyltransferase</keyword>
<accession>A0A5J6WUP0</accession>
<dbReference type="RefSeq" id="WP_193004312.1">
    <property type="nucleotide sequence ID" value="NZ_CP040449.1"/>
</dbReference>
<dbReference type="GO" id="GO:0008168">
    <property type="term" value="F:methyltransferase activity"/>
    <property type="evidence" value="ECO:0007669"/>
    <property type="project" value="UniProtKB-KW"/>
</dbReference>
<sequence length="397" mass="44059">MPFVLSERFSRLDALLTATTHWWQIQPYHHTALADAIADPALAQALTGLNDAQVQALEADGEARQRWLAPWIPPARELHALSQLAPLDGVPVQASAFLARDIPGRKWAQILAFSAALPAHAGPWLEWCAGKGHLGRLVALTRGAAVTSLEWQSALCEEGRTLALRDGACQHFVHGDAFSPEAMALIEADQHALALHACGDLHTTLIERVVAGQARGVTLSPCCYHLIRGDHYQPLSRAGQQSTLRLGKGELRLPLQETVTAGARVSRLREQEVVWRLAFDSLQRAVRGVDRYLAVPNVQKSLLGEGFTAFCRWAAERRDLTLPEVIDEGYWLAKGRERAAWVRRLELVQSLFRRPLELWLVLDRALRLEEAGYVVEVGEFCARPLTPRNILIRAVRG</sequence>
<dbReference type="PANTHER" id="PTHR13369:SF0">
    <property type="entry name" value="GLUTATHIONE S-TRANSFERASE C-TERMINAL DOMAIN-CONTAINING PROTEIN"/>
    <property type="match status" value="1"/>
</dbReference>
<dbReference type="EMBL" id="CP040449">
    <property type="protein sequence ID" value="QFI54849.1"/>
    <property type="molecule type" value="Genomic_DNA"/>
</dbReference>
<evidence type="ECO:0000259" key="1">
    <source>
        <dbReference type="Pfam" id="PF13679"/>
    </source>
</evidence>
<dbReference type="InterPro" id="IPR025714">
    <property type="entry name" value="Methyltranfer_dom"/>
</dbReference>
<dbReference type="AlphaFoldDB" id="A0A5J6WUP0"/>
<protein>
    <submittedName>
        <fullName evidence="2">Methyltransferase</fullName>
    </submittedName>
</protein>
<keyword evidence="2" id="KW-0808">Transferase</keyword>
<name>A0A5J6WUP0_9GAMM</name>
<organism evidence="2 3">
    <name type="scientific">Aeromonas simiae</name>
    <dbReference type="NCBI Taxonomy" id="218936"/>
    <lineage>
        <taxon>Bacteria</taxon>
        <taxon>Pseudomonadati</taxon>
        <taxon>Pseudomonadota</taxon>
        <taxon>Gammaproteobacteria</taxon>
        <taxon>Aeromonadales</taxon>
        <taxon>Aeromonadaceae</taxon>
        <taxon>Aeromonas</taxon>
    </lineage>
</organism>
<dbReference type="KEGG" id="asim:FE240_09215"/>
<keyword evidence="3" id="KW-1185">Reference proteome</keyword>
<reference evidence="2 3" key="1">
    <citation type="submission" date="2019-05" db="EMBL/GenBank/DDBJ databases">
        <title>OXA-830, a novel chromosomally encoded expanded-spectrum class D beta-lactamase in Aeromonas simiae.</title>
        <authorList>
            <person name="Zhou W."/>
            <person name="Chen Q."/>
        </authorList>
    </citation>
    <scope>NUCLEOTIDE SEQUENCE [LARGE SCALE GENOMIC DNA]</scope>
    <source>
        <strain evidence="2 3">A6</strain>
    </source>
</reference>
<proteinExistence type="predicted"/>
<dbReference type="GO" id="GO:0032259">
    <property type="term" value="P:methylation"/>
    <property type="evidence" value="ECO:0007669"/>
    <property type="project" value="UniProtKB-KW"/>
</dbReference>
<gene>
    <name evidence="2" type="ORF">FE240_09215</name>
</gene>
<dbReference type="Pfam" id="PF13679">
    <property type="entry name" value="Methyltransf_32"/>
    <property type="match status" value="1"/>
</dbReference>
<evidence type="ECO:0000313" key="2">
    <source>
        <dbReference type="EMBL" id="QFI54849.1"/>
    </source>
</evidence>
<dbReference type="PANTHER" id="PTHR13369">
    <property type="match status" value="1"/>
</dbReference>